<feature type="repeat" description="WD" evidence="3">
    <location>
        <begin position="1198"/>
        <end position="1239"/>
    </location>
</feature>
<dbReference type="PANTHER" id="PTHR19848">
    <property type="entry name" value="WD40 REPEAT PROTEIN"/>
    <property type="match status" value="1"/>
</dbReference>
<evidence type="ECO:0000256" key="2">
    <source>
        <dbReference type="ARBA" id="ARBA00022737"/>
    </source>
</evidence>
<dbReference type="Gene3D" id="2.130.10.10">
    <property type="entry name" value="YVTN repeat-like/Quinoprotein amine dehydrogenase"/>
    <property type="match status" value="5"/>
</dbReference>
<evidence type="ECO:0000313" key="6">
    <source>
        <dbReference type="Proteomes" id="UP000023152"/>
    </source>
</evidence>
<dbReference type="Pfam" id="PF05729">
    <property type="entry name" value="NACHT"/>
    <property type="match status" value="1"/>
</dbReference>
<feature type="repeat" description="WD" evidence="3">
    <location>
        <begin position="1408"/>
        <end position="1449"/>
    </location>
</feature>
<dbReference type="SUPFAM" id="SSF50978">
    <property type="entry name" value="WD40 repeat-like"/>
    <property type="match status" value="2"/>
</dbReference>
<evidence type="ECO:0000256" key="3">
    <source>
        <dbReference type="PROSITE-ProRule" id="PRU00221"/>
    </source>
</evidence>
<keyword evidence="2" id="KW-0677">Repeat</keyword>
<dbReference type="PROSITE" id="PS50294">
    <property type="entry name" value="WD_REPEATS_REGION"/>
    <property type="match status" value="10"/>
</dbReference>
<evidence type="ECO:0000259" key="4">
    <source>
        <dbReference type="Pfam" id="PF05729"/>
    </source>
</evidence>
<feature type="repeat" description="WD" evidence="3">
    <location>
        <begin position="1516"/>
        <end position="1557"/>
    </location>
</feature>
<feature type="repeat" description="WD" evidence="3">
    <location>
        <begin position="1282"/>
        <end position="1323"/>
    </location>
</feature>
<dbReference type="SUPFAM" id="SSF141571">
    <property type="entry name" value="Pentapeptide repeat-like"/>
    <property type="match status" value="1"/>
</dbReference>
<feature type="non-terminal residue" evidence="5">
    <location>
        <position position="1661"/>
    </location>
</feature>
<sequence length="1661" mass="189182">MQNDNPPNEENRKYKKETKILRKLFGDLVQKEELQQKMEHYNGDIESVIKEIIQQSIENEKQKDAENESTLRRINSSGLQKEMEKAEIGETRPGINLQGYCTNETCLASKGKLPVWINVGFGNISFVPNANLFCCPDCKKLTVTSIAKAMFYNSEHSICSSSDLIPVKANNYQCSYPIQSGLSYELQAQNIRQHAASIEDLRERSEHAMNSKEIIDLVTELQKYEITVVKPPSLKGNERLLEKIQADYGGDFNQAFDIGRFTILCDNPIKLQTAVAVLKKAEQFHLIVSEDKDFFEKQSKTHHRFHNIKLYVPKHDVYIEMQATLKHFTTLEGYTVIENPKLSHLFYEQIRAWKPNNSTKEEEELKQASDEMLTKINDIICEWISEKEIKKISNRYKPYSEIGIFKPPQLREITEEQINIGNDVPLKLTKFVYDQLCTFNPIQMKAKAIYMVLFDYFKKHIMGVANPVSCEEVALILQEAREKELEEDSAIAQALETYIPLHANNYPYIGNDNNDKTTGYDCYQRVIEFLEEEKKSDQQREVMILQGKSGSGKSLFCRHLEETLWKTYDSNPKKPLPVYISLPKCYSGLNEQQLISQALQMKQINKEMIDAIREKTSFVFLLDGFDEIFDIYANNNPNERSVYNRFNFGQWNAKVIVTCRSNVLNDEDIKQVLIGSNSATTSMMYLWPFSKDQMHGYIDKFVQLNQKNKMNGNFDWTTRQCEETLKNYPNLNKMMEEPFLLQLILTVLPVLTKQHSVGTKISKAQVYEAFNEQWLDLHIQNISSKLAELRIQTNLKKIKTRFERYCLDLGFEMFIQGSHIATENDSTQYDNAETTIADPKIEWKNKIDVNEEIEEKTNKTATSTSKTKSIWKYFGGESISKYTSKGSEKNKSQNVDENVEIKTRNEMDTPNLETQDVWEKYFNGDSIAKYVLRRIGNNKYQFLHKSCQEYYAAAKIISDIISWKPNANIGFDDRQFQQRFERRIPSLLINCKLLNEEPGIVKFIAERIHDTKPVFTNLKSRLFRIIDASKTNEKVCIAAANAITILNSASVNMHYQNWSNIKIPYAILDYSFLEGTNFKNANLDHVSFHQTYLNNANFTKASMNGVHFGEYAYLEGHSGDVIRVQYFPDGSKVVSCSNDRTIRVWDVSSGKQLQVLKGNSNSITDAQFSPNDFKTTAYSENNIIQIWDTLSGKQLQMMKGHSGLITGLRFSPDGSKIVSYSEDKSIRIWDVSSGEQIQLCEGHSGTVTGALFSHDGSKIVSRSYDKTVRVWDVMSGNQLQIIQGHANSATIVQFSPDGSKIVTSSNDQTIRIWNTLSGEHIQSLEGHSGTVTGVQFSSDSLKLISRSHDKTIRVWDILSKLQLQKMEGHSGSINDVQFSPDESKIVSCSNDQTIRIWNVSSGKQLQSLEGHLGPVTAVQFASDGSKIVSCSRDKLIRIWDVLSGEHVQLLEGHANWITGVQFSSDVSGKQLQVLEGHSNWVTGMHFSPDGSKLVTCSSDKTIRLWDVLSGKQLSKMIEYSCEINSVQFSTDGLKIVLYSYDESIRIWDISSGNETQLSEGRSNWALSMRFSLDGSKIVSCLEDKSIRILDASSGQQIQLMEGHSNWVTGVQFSPDGSKIITCSNDQIIRIWDILSGKQLQQMEGHSSEVNAAQFSPDGSKI</sequence>
<feature type="repeat" description="WD" evidence="3">
    <location>
        <begin position="1366"/>
        <end position="1407"/>
    </location>
</feature>
<dbReference type="SUPFAM" id="SSF50969">
    <property type="entry name" value="YVTN repeat-like/Quinoprotein amine dehydrogenase"/>
    <property type="match status" value="1"/>
</dbReference>
<dbReference type="SUPFAM" id="SSF52540">
    <property type="entry name" value="P-loop containing nucleoside triphosphate hydrolases"/>
    <property type="match status" value="1"/>
</dbReference>
<protein>
    <submittedName>
        <fullName evidence="5">Mycorrhiza-induced NACHT/WD-repeat protein</fullName>
    </submittedName>
</protein>
<name>X6MPP9_RETFI</name>
<organism evidence="5 6">
    <name type="scientific">Reticulomyxa filosa</name>
    <dbReference type="NCBI Taxonomy" id="46433"/>
    <lineage>
        <taxon>Eukaryota</taxon>
        <taxon>Sar</taxon>
        <taxon>Rhizaria</taxon>
        <taxon>Retaria</taxon>
        <taxon>Foraminifera</taxon>
        <taxon>Monothalamids</taxon>
        <taxon>Reticulomyxidae</taxon>
        <taxon>Reticulomyxa</taxon>
    </lineage>
</organism>
<dbReference type="InterPro" id="IPR001646">
    <property type="entry name" value="5peptide_repeat"/>
</dbReference>
<feature type="domain" description="NACHT" evidence="4">
    <location>
        <begin position="542"/>
        <end position="702"/>
    </location>
</feature>
<dbReference type="Gene3D" id="3.40.50.300">
    <property type="entry name" value="P-loop containing nucleotide triphosphate hydrolases"/>
    <property type="match status" value="1"/>
</dbReference>
<keyword evidence="6" id="KW-1185">Reference proteome</keyword>
<dbReference type="CDD" id="cd00200">
    <property type="entry name" value="WD40"/>
    <property type="match status" value="2"/>
</dbReference>
<gene>
    <name evidence="5" type="ORF">RFI_21393</name>
</gene>
<comment type="caution">
    <text evidence="5">The sequence shown here is derived from an EMBL/GenBank/DDBJ whole genome shotgun (WGS) entry which is preliminary data.</text>
</comment>
<dbReference type="InterPro" id="IPR027417">
    <property type="entry name" value="P-loop_NTPase"/>
</dbReference>
<dbReference type="InterPro" id="IPR019775">
    <property type="entry name" value="WD40_repeat_CS"/>
</dbReference>
<feature type="repeat" description="WD" evidence="3">
    <location>
        <begin position="1474"/>
        <end position="1515"/>
    </location>
</feature>
<dbReference type="PANTHER" id="PTHR19848:SF8">
    <property type="entry name" value="F-BOX AND WD REPEAT DOMAIN CONTAINING 7"/>
    <property type="match status" value="1"/>
</dbReference>
<keyword evidence="1 3" id="KW-0853">WD repeat</keyword>
<evidence type="ECO:0000313" key="5">
    <source>
        <dbReference type="EMBL" id="ETO15968.1"/>
    </source>
</evidence>
<reference evidence="5 6" key="1">
    <citation type="journal article" date="2013" name="Curr. Biol.">
        <title>The Genome of the Foraminiferan Reticulomyxa filosa.</title>
        <authorList>
            <person name="Glockner G."/>
            <person name="Hulsmann N."/>
            <person name="Schleicher M."/>
            <person name="Noegel A.A."/>
            <person name="Eichinger L."/>
            <person name="Gallinger C."/>
            <person name="Pawlowski J."/>
            <person name="Sierra R."/>
            <person name="Euteneuer U."/>
            <person name="Pillet L."/>
            <person name="Moustafa A."/>
            <person name="Platzer M."/>
            <person name="Groth M."/>
            <person name="Szafranski K."/>
            <person name="Schliwa M."/>
        </authorList>
    </citation>
    <scope>NUCLEOTIDE SEQUENCE [LARGE SCALE GENOMIC DNA]</scope>
</reference>
<dbReference type="PRINTS" id="PR00320">
    <property type="entry name" value="GPROTEINBRPT"/>
</dbReference>
<dbReference type="Pfam" id="PF00400">
    <property type="entry name" value="WD40"/>
    <property type="match status" value="12"/>
</dbReference>
<feature type="repeat" description="WD" evidence="3">
    <location>
        <begin position="1600"/>
        <end position="1641"/>
    </location>
</feature>
<dbReference type="EMBL" id="ASPP01018664">
    <property type="protein sequence ID" value="ETO15968.1"/>
    <property type="molecule type" value="Genomic_DNA"/>
</dbReference>
<dbReference type="PROSITE" id="PS50082">
    <property type="entry name" value="WD_REPEATS_2"/>
    <property type="match status" value="11"/>
</dbReference>
<dbReference type="InterPro" id="IPR015943">
    <property type="entry name" value="WD40/YVTN_repeat-like_dom_sf"/>
</dbReference>
<dbReference type="InterPro" id="IPR011044">
    <property type="entry name" value="Quino_amine_DH_bsu"/>
</dbReference>
<dbReference type="InterPro" id="IPR020472">
    <property type="entry name" value="WD40_PAC1"/>
</dbReference>
<dbReference type="InterPro" id="IPR036322">
    <property type="entry name" value="WD40_repeat_dom_sf"/>
</dbReference>
<dbReference type="Proteomes" id="UP000023152">
    <property type="component" value="Unassembled WGS sequence"/>
</dbReference>
<feature type="repeat" description="WD" evidence="3">
    <location>
        <begin position="1114"/>
        <end position="1155"/>
    </location>
</feature>
<accession>X6MPP9</accession>
<evidence type="ECO:0000256" key="1">
    <source>
        <dbReference type="ARBA" id="ARBA00022574"/>
    </source>
</evidence>
<feature type="repeat" description="WD" evidence="3">
    <location>
        <begin position="1324"/>
        <end position="1365"/>
    </location>
</feature>
<dbReference type="Pfam" id="PF00805">
    <property type="entry name" value="Pentapeptide"/>
    <property type="match status" value="1"/>
</dbReference>
<dbReference type="SMART" id="SM00320">
    <property type="entry name" value="WD40"/>
    <property type="match status" value="12"/>
</dbReference>
<dbReference type="PROSITE" id="PS00678">
    <property type="entry name" value="WD_REPEATS_1"/>
    <property type="match status" value="5"/>
</dbReference>
<proteinExistence type="predicted"/>
<feature type="repeat" description="WD" evidence="3">
    <location>
        <begin position="1156"/>
        <end position="1197"/>
    </location>
</feature>
<dbReference type="InterPro" id="IPR007111">
    <property type="entry name" value="NACHT_NTPase"/>
</dbReference>
<dbReference type="Gene3D" id="2.160.20.80">
    <property type="entry name" value="E3 ubiquitin-protein ligase SopA"/>
    <property type="match status" value="1"/>
</dbReference>
<dbReference type="InterPro" id="IPR001680">
    <property type="entry name" value="WD40_rpt"/>
</dbReference>
<feature type="repeat" description="WD" evidence="3">
    <location>
        <begin position="1240"/>
        <end position="1281"/>
    </location>
</feature>